<dbReference type="WBParaSite" id="SMRG1_79980.1">
    <property type="protein sequence ID" value="SMRG1_79980.1"/>
    <property type="gene ID" value="SMRG1_79980"/>
</dbReference>
<organism evidence="1 2">
    <name type="scientific">Schistosoma margrebowiei</name>
    <dbReference type="NCBI Taxonomy" id="48269"/>
    <lineage>
        <taxon>Eukaryota</taxon>
        <taxon>Metazoa</taxon>
        <taxon>Spiralia</taxon>
        <taxon>Lophotrochozoa</taxon>
        <taxon>Platyhelminthes</taxon>
        <taxon>Trematoda</taxon>
        <taxon>Digenea</taxon>
        <taxon>Strigeidida</taxon>
        <taxon>Schistosomatoidea</taxon>
        <taxon>Schistosomatidae</taxon>
        <taxon>Schistosoma</taxon>
    </lineage>
</organism>
<name>A0AA85AGM0_9TREM</name>
<accession>A0AA85AGM0</accession>
<protein>
    <submittedName>
        <fullName evidence="2">Uncharacterized protein</fullName>
    </submittedName>
</protein>
<proteinExistence type="predicted"/>
<dbReference type="PANTHER" id="PTHR47027:SF25">
    <property type="entry name" value="REVERSE TRANSCRIPTASE DOMAIN-CONTAINING PROTEIN"/>
    <property type="match status" value="1"/>
</dbReference>
<sequence>MKTTSVAAVSASVGLNKHKAKTKVFKYNMENTNPITLDGQTLEDVESFTYLGSTINEQRCSDVDVKATIGEARTTSLQLKNILNLKQPSTTIKTVLLHGAESWRTTTTIIKKVQVFINGCLRKILNIHWPDTISNSLLWETTNQIPDEYEIRKDYRNG</sequence>
<evidence type="ECO:0000313" key="1">
    <source>
        <dbReference type="Proteomes" id="UP000050790"/>
    </source>
</evidence>
<reference evidence="2" key="1">
    <citation type="submission" date="2023-11" db="UniProtKB">
        <authorList>
            <consortium name="WormBaseParasite"/>
        </authorList>
    </citation>
    <scope>IDENTIFICATION</scope>
</reference>
<dbReference type="Proteomes" id="UP000050790">
    <property type="component" value="Unassembled WGS sequence"/>
</dbReference>
<evidence type="ECO:0000313" key="2">
    <source>
        <dbReference type="WBParaSite" id="SMRG1_79980.1"/>
    </source>
</evidence>
<dbReference type="PANTHER" id="PTHR47027">
    <property type="entry name" value="REVERSE TRANSCRIPTASE DOMAIN-CONTAINING PROTEIN"/>
    <property type="match status" value="1"/>
</dbReference>
<dbReference type="AlphaFoldDB" id="A0AA85AGM0"/>